<evidence type="ECO:0000256" key="3">
    <source>
        <dbReference type="ARBA" id="ARBA00022723"/>
    </source>
</evidence>
<protein>
    <submittedName>
        <fullName evidence="7">Putative superoxide reductase</fullName>
    </submittedName>
</protein>
<organism evidence="7 8">
    <name type="scientific">Pseudoramibacter alactolyticus ATCC 23263</name>
    <dbReference type="NCBI Taxonomy" id="887929"/>
    <lineage>
        <taxon>Bacteria</taxon>
        <taxon>Bacillati</taxon>
        <taxon>Bacillota</taxon>
        <taxon>Clostridia</taxon>
        <taxon>Eubacteriales</taxon>
        <taxon>Eubacteriaceae</taxon>
        <taxon>Pseudoramibacter</taxon>
    </lineage>
</organism>
<dbReference type="NCBIfam" id="TIGR00332">
    <property type="entry name" value="neela_ferrous"/>
    <property type="match status" value="1"/>
</dbReference>
<keyword evidence="2" id="KW-0813">Transport</keyword>
<dbReference type="HOGENOM" id="CLU_118960_1_0_9"/>
<keyword evidence="8" id="KW-1185">Reference proteome</keyword>
<evidence type="ECO:0000313" key="7">
    <source>
        <dbReference type="EMBL" id="EFV01827.1"/>
    </source>
</evidence>
<dbReference type="EMBL" id="AEQN01000016">
    <property type="protein sequence ID" value="EFV01827.1"/>
    <property type="molecule type" value="Genomic_DNA"/>
</dbReference>
<comment type="similarity">
    <text evidence="1">Belongs to the desulfoferrodoxin family.</text>
</comment>
<dbReference type="InterPro" id="IPR002742">
    <property type="entry name" value="Desulfoferrodoxin_Fe-bd_dom"/>
</dbReference>
<dbReference type="PANTHER" id="PTHR36541">
    <property type="entry name" value="SUPEROXIDE REDUCTASE-RELATED"/>
    <property type="match status" value="1"/>
</dbReference>
<evidence type="ECO:0000259" key="6">
    <source>
        <dbReference type="Pfam" id="PF01880"/>
    </source>
</evidence>
<evidence type="ECO:0000256" key="2">
    <source>
        <dbReference type="ARBA" id="ARBA00022448"/>
    </source>
</evidence>
<gene>
    <name evidence="7" type="ORF">HMP0721_1220</name>
</gene>
<evidence type="ECO:0000256" key="1">
    <source>
        <dbReference type="ARBA" id="ARBA00005941"/>
    </source>
</evidence>
<dbReference type="Pfam" id="PF01880">
    <property type="entry name" value="Desulfoferrodox"/>
    <property type="match status" value="1"/>
</dbReference>
<dbReference type="Gene3D" id="2.60.40.730">
    <property type="entry name" value="SOR catalytic domain"/>
    <property type="match status" value="1"/>
</dbReference>
<keyword evidence="5" id="KW-0408">Iron</keyword>
<evidence type="ECO:0000256" key="5">
    <source>
        <dbReference type="ARBA" id="ARBA00023004"/>
    </source>
</evidence>
<dbReference type="AlphaFoldDB" id="E6MGT7"/>
<dbReference type="STRING" id="887929.HMP0721_1220"/>
<proteinExistence type="inferred from homology"/>
<sequence length="125" mass="13679">MMKIYKCTKSNKMVYTLIDADCTPECCGEPMTELTANTTDAATEKHVPVITVNGAAVDVVVGSVEHPMLEKHYIQWIAIETEQGVQVKYLKPGEAPKASFALTAGDKLVAAYEYCNLHGLWKAEA</sequence>
<dbReference type="SUPFAM" id="SSF49367">
    <property type="entry name" value="Superoxide reductase-like"/>
    <property type="match status" value="1"/>
</dbReference>
<reference evidence="7 8" key="1">
    <citation type="submission" date="2010-12" db="EMBL/GenBank/DDBJ databases">
        <authorList>
            <person name="Muzny D."/>
            <person name="Qin X."/>
            <person name="Deng J."/>
            <person name="Jiang H."/>
            <person name="Liu Y."/>
            <person name="Qu J."/>
            <person name="Song X.-Z."/>
            <person name="Zhang L."/>
            <person name="Thornton R."/>
            <person name="Coyle M."/>
            <person name="Francisco L."/>
            <person name="Jackson L."/>
            <person name="Javaid M."/>
            <person name="Korchina V."/>
            <person name="Kovar C."/>
            <person name="Mata R."/>
            <person name="Mathew T."/>
            <person name="Ngo R."/>
            <person name="Nguyen L."/>
            <person name="Nguyen N."/>
            <person name="Okwuonu G."/>
            <person name="Ongeri F."/>
            <person name="Pham C."/>
            <person name="Simmons D."/>
            <person name="Wilczek-Boney K."/>
            <person name="Hale W."/>
            <person name="Jakkamsetti A."/>
            <person name="Pham P."/>
            <person name="Ruth R."/>
            <person name="San Lucas F."/>
            <person name="Warren J."/>
            <person name="Zhang J."/>
            <person name="Zhao Z."/>
            <person name="Zhou C."/>
            <person name="Zhu D."/>
            <person name="Lee S."/>
            <person name="Bess C."/>
            <person name="Blankenburg K."/>
            <person name="Forbes L."/>
            <person name="Fu Q."/>
            <person name="Gubbala S."/>
            <person name="Hirani K."/>
            <person name="Jayaseelan J.C."/>
            <person name="Lara F."/>
            <person name="Munidasa M."/>
            <person name="Palculict T."/>
            <person name="Patil S."/>
            <person name="Pu L.-L."/>
            <person name="Saada N."/>
            <person name="Tang L."/>
            <person name="Weissenberger G."/>
            <person name="Zhu Y."/>
            <person name="Hemphill L."/>
            <person name="Shang Y."/>
            <person name="Youmans B."/>
            <person name="Ayvaz T."/>
            <person name="Ross M."/>
            <person name="Santibanez J."/>
            <person name="Aqrawi P."/>
            <person name="Gross S."/>
            <person name="Joshi V."/>
            <person name="Fowler G."/>
            <person name="Nazareth L."/>
            <person name="Reid J."/>
            <person name="Worley K."/>
            <person name="Petrosino J."/>
            <person name="Highlander S."/>
            <person name="Gibbs R."/>
        </authorList>
    </citation>
    <scope>NUCLEOTIDE SEQUENCE [LARGE SCALE GENOMIC DNA]</scope>
    <source>
        <strain evidence="7 8">ATCC 23263</strain>
    </source>
</reference>
<dbReference type="RefSeq" id="WP_006598644.1">
    <property type="nucleotide sequence ID" value="NZ_GL622359.1"/>
</dbReference>
<dbReference type="eggNOG" id="COG2033">
    <property type="taxonomic scope" value="Bacteria"/>
</dbReference>
<dbReference type="PANTHER" id="PTHR36541:SF1">
    <property type="entry name" value="SUPEROXIDE REDUCTASE-RELATED"/>
    <property type="match status" value="1"/>
</dbReference>
<keyword evidence="3" id="KW-0479">Metal-binding</keyword>
<dbReference type="InterPro" id="IPR036073">
    <property type="entry name" value="Desulfoferrodoxin_Fe-bd_dom_sf"/>
</dbReference>
<dbReference type="OrthoDB" id="9814936at2"/>
<dbReference type="Proteomes" id="UP000004754">
    <property type="component" value="Unassembled WGS sequence"/>
</dbReference>
<dbReference type="InterPro" id="IPR051233">
    <property type="entry name" value="Desulfoferrodoxin_SOR"/>
</dbReference>
<name>E6MGT7_9FIRM</name>
<keyword evidence="4" id="KW-0249">Electron transport</keyword>
<accession>E6MGT7</accession>
<feature type="domain" description="Desulfoferrodoxin ferrous iron-binding" evidence="6">
    <location>
        <begin position="39"/>
        <end position="123"/>
    </location>
</feature>
<comment type="caution">
    <text evidence="7">The sequence shown here is derived from an EMBL/GenBank/DDBJ whole genome shotgun (WGS) entry which is preliminary data.</text>
</comment>
<dbReference type="GO" id="GO:0005506">
    <property type="term" value="F:iron ion binding"/>
    <property type="evidence" value="ECO:0007669"/>
    <property type="project" value="InterPro"/>
</dbReference>
<evidence type="ECO:0000313" key="8">
    <source>
        <dbReference type="Proteomes" id="UP000004754"/>
    </source>
</evidence>
<dbReference type="GO" id="GO:0016491">
    <property type="term" value="F:oxidoreductase activity"/>
    <property type="evidence" value="ECO:0007669"/>
    <property type="project" value="InterPro"/>
</dbReference>
<evidence type="ECO:0000256" key="4">
    <source>
        <dbReference type="ARBA" id="ARBA00022982"/>
    </source>
</evidence>